<dbReference type="AlphaFoldDB" id="A0A0V1DT24"/>
<dbReference type="Proteomes" id="UP000054826">
    <property type="component" value="Unassembled WGS sequence"/>
</dbReference>
<name>A0A0V1DT24_TRIPS</name>
<feature type="compositionally biased region" description="Low complexity" evidence="1">
    <location>
        <begin position="88"/>
        <end position="97"/>
    </location>
</feature>
<evidence type="ECO:0000313" key="4">
    <source>
        <dbReference type="EMBL" id="KRZ23295.1"/>
    </source>
</evidence>
<evidence type="ECO:0000313" key="3">
    <source>
        <dbReference type="EMBL" id="KRY64629.1"/>
    </source>
</evidence>
<accession>A0A0V1DT24</accession>
<feature type="region of interest" description="Disordered" evidence="1">
    <location>
        <begin position="1"/>
        <end position="154"/>
    </location>
</feature>
<comment type="caution">
    <text evidence="3">The sequence shown here is derived from an EMBL/GenBank/DDBJ whole genome shotgun (WGS) entry which is preliminary data.</text>
</comment>
<feature type="region of interest" description="Disordered" evidence="1">
    <location>
        <begin position="372"/>
        <end position="480"/>
    </location>
</feature>
<evidence type="ECO:0000256" key="2">
    <source>
        <dbReference type="SAM" id="Phobius"/>
    </source>
</evidence>
<feature type="compositionally biased region" description="Basic and acidic residues" evidence="1">
    <location>
        <begin position="208"/>
        <end position="231"/>
    </location>
</feature>
<dbReference type="Proteomes" id="UP000054632">
    <property type="component" value="Unassembled WGS sequence"/>
</dbReference>
<feature type="compositionally biased region" description="Low complexity" evidence="1">
    <location>
        <begin position="434"/>
        <end position="443"/>
    </location>
</feature>
<feature type="transmembrane region" description="Helical" evidence="2">
    <location>
        <begin position="323"/>
        <end position="340"/>
    </location>
</feature>
<feature type="region of interest" description="Disordered" evidence="1">
    <location>
        <begin position="554"/>
        <end position="579"/>
    </location>
</feature>
<evidence type="ECO:0000313" key="5">
    <source>
        <dbReference type="Proteomes" id="UP000054632"/>
    </source>
</evidence>
<feature type="compositionally biased region" description="Basic and acidic residues" evidence="1">
    <location>
        <begin position="377"/>
        <end position="388"/>
    </location>
</feature>
<evidence type="ECO:0000313" key="6">
    <source>
        <dbReference type="Proteomes" id="UP000054826"/>
    </source>
</evidence>
<proteinExistence type="predicted"/>
<keyword evidence="2" id="KW-0472">Membrane</keyword>
<feature type="compositionally biased region" description="Polar residues" evidence="1">
    <location>
        <begin position="98"/>
        <end position="110"/>
    </location>
</feature>
<feature type="compositionally biased region" description="Polar residues" evidence="1">
    <location>
        <begin position="444"/>
        <end position="456"/>
    </location>
</feature>
<dbReference type="EMBL" id="JYDV01000266">
    <property type="protein sequence ID" value="KRZ23295.1"/>
    <property type="molecule type" value="Genomic_DNA"/>
</dbReference>
<keyword evidence="2" id="KW-0812">Transmembrane</keyword>
<sequence>MSENVPEKATLEKIQQAGTDMYRQANEGCQEEGKRPSDKIEFPEAPSSTNEELPAKALTIEADDPASRGGEEATSPSCKVGDEDTPKSSETSTSKESLTFTADGTSSTSEIHSETAVEDSEMIKSQSSSKCSLLEQGSSIITSQRNGKESEDSIGASSLDHVMEVKSSNEEIVTEQHTILHDARKHSCSNGELEIDFKEFGLKDEHDGIRAENSEKPPLLDENAGKSKENSETCSAMGEFGDYKCRDDAGDMFAAKHPRILSTSICFEDDVIAKALIISGDDKNLKNDEKAKDVSGIVGICEKKRDELHEEVVPNGTWLQYNGIYYVLSAVVFIIYLYSLPPWAIIMSENVPEKATLEKIQQAGTDMYRQANEGCQEEGKRPSDKIEFPEAPSSTNEELPAKALTIEADDPASRGGEEATSPSCKVGDEDTPKSSETSTSKESLTFTADGTSSTSEIHSETAVEDSEMIKSQSSSKCSLLEQGSSIITSQRNGKESEDSIGASSLDHVMEVKSSNEEIVTEQHTILHDARKHSCSNGELEIDFKEFGLKDEHDGIRAENSEKPPLLDENAGKSKENSETCSAMGEFGDYKCRDDAGDMFAAKHPRILSTSICFEDDVIAKALIISGDDKNLKNDEKAKDVSGIVGICEKKRDELHEEVVPNGTWLQYNGIYYVLSAVVFIIYLYSLPPWAIIVMLNVFYLMFTSLSSMEERHCTK</sequence>
<reference evidence="5 6" key="1">
    <citation type="submission" date="2015-01" db="EMBL/GenBank/DDBJ databases">
        <title>Evolution of Trichinella species and genotypes.</title>
        <authorList>
            <person name="Korhonen P.K."/>
            <person name="Edoardo P."/>
            <person name="Giuseppe L.R."/>
            <person name="Gasser R.B."/>
        </authorList>
    </citation>
    <scope>NUCLEOTIDE SEQUENCE [LARGE SCALE GENOMIC DNA]</scope>
    <source>
        <strain evidence="3">ISS13</strain>
        <strain evidence="4">ISS176</strain>
    </source>
</reference>
<feature type="transmembrane region" description="Helical" evidence="2">
    <location>
        <begin position="664"/>
        <end position="683"/>
    </location>
</feature>
<dbReference type="EMBL" id="JYDR01000334">
    <property type="protein sequence ID" value="KRY64629.1"/>
    <property type="molecule type" value="Genomic_DNA"/>
</dbReference>
<keyword evidence="2" id="KW-1133">Transmembrane helix</keyword>
<protein>
    <submittedName>
        <fullName evidence="3">Uncharacterized protein</fullName>
    </submittedName>
</protein>
<feature type="compositionally biased region" description="Polar residues" evidence="1">
    <location>
        <begin position="123"/>
        <end position="145"/>
    </location>
</feature>
<evidence type="ECO:0000256" key="1">
    <source>
        <dbReference type="SAM" id="MobiDB-lite"/>
    </source>
</evidence>
<gene>
    <name evidence="3" type="ORF">T4A_5261</name>
    <name evidence="4" type="ORF">T4C_11636</name>
</gene>
<feature type="compositionally biased region" description="Basic and acidic residues" evidence="1">
    <location>
        <begin position="1"/>
        <end position="11"/>
    </location>
</feature>
<feature type="compositionally biased region" description="Basic and acidic residues" evidence="1">
    <location>
        <begin position="31"/>
        <end position="42"/>
    </location>
</feature>
<feature type="region of interest" description="Disordered" evidence="1">
    <location>
        <begin position="208"/>
        <end position="233"/>
    </location>
</feature>
<feature type="compositionally biased region" description="Polar residues" evidence="1">
    <location>
        <begin position="469"/>
        <end position="480"/>
    </location>
</feature>
<feature type="compositionally biased region" description="Basic and acidic residues" evidence="1">
    <location>
        <begin position="554"/>
        <end position="577"/>
    </location>
</feature>
<organism evidence="3 5">
    <name type="scientific">Trichinella pseudospiralis</name>
    <name type="common">Parasitic roundworm</name>
    <dbReference type="NCBI Taxonomy" id="6337"/>
    <lineage>
        <taxon>Eukaryota</taxon>
        <taxon>Metazoa</taxon>
        <taxon>Ecdysozoa</taxon>
        <taxon>Nematoda</taxon>
        <taxon>Enoplea</taxon>
        <taxon>Dorylaimia</taxon>
        <taxon>Trichinellida</taxon>
        <taxon>Trichinellidae</taxon>
        <taxon>Trichinella</taxon>
    </lineage>
</organism>